<evidence type="ECO:0000256" key="4">
    <source>
        <dbReference type="SAM" id="MobiDB-lite"/>
    </source>
</evidence>
<dbReference type="Gene3D" id="3.10.20.90">
    <property type="entry name" value="Phosphatidylinositol 3-kinase Catalytic Subunit, Chain A, domain 1"/>
    <property type="match status" value="1"/>
</dbReference>
<dbReference type="PROSITE" id="PS50053">
    <property type="entry name" value="UBIQUITIN_2"/>
    <property type="match status" value="1"/>
</dbReference>
<evidence type="ECO:0000256" key="2">
    <source>
        <dbReference type="ARBA" id="ARBA00022786"/>
    </source>
</evidence>
<dbReference type="Proteomes" id="UP000054560">
    <property type="component" value="Unassembled WGS sequence"/>
</dbReference>
<evidence type="ECO:0000313" key="7">
    <source>
        <dbReference type="Proteomes" id="UP000054560"/>
    </source>
</evidence>
<evidence type="ECO:0000256" key="1">
    <source>
        <dbReference type="ARBA" id="ARBA00022670"/>
    </source>
</evidence>
<feature type="compositionally biased region" description="Polar residues" evidence="4">
    <location>
        <begin position="703"/>
        <end position="714"/>
    </location>
</feature>
<dbReference type="SUPFAM" id="SSF54236">
    <property type="entry name" value="Ubiquitin-like"/>
    <property type="match status" value="1"/>
</dbReference>
<dbReference type="RefSeq" id="XP_014159011.1">
    <property type="nucleotide sequence ID" value="XM_014303536.1"/>
</dbReference>
<evidence type="ECO:0000313" key="6">
    <source>
        <dbReference type="EMBL" id="KNC85109.1"/>
    </source>
</evidence>
<dbReference type="Pfam" id="PF00240">
    <property type="entry name" value="ubiquitin"/>
    <property type="match status" value="1"/>
</dbReference>
<keyword evidence="1" id="KW-0645">Protease</keyword>
<dbReference type="GO" id="GO:0008233">
    <property type="term" value="F:peptidase activity"/>
    <property type="evidence" value="ECO:0007669"/>
    <property type="project" value="UniProtKB-KW"/>
</dbReference>
<evidence type="ECO:0000259" key="5">
    <source>
        <dbReference type="PROSITE" id="PS50053"/>
    </source>
</evidence>
<proteinExistence type="predicted"/>
<dbReference type="GO" id="GO:0006508">
    <property type="term" value="P:proteolysis"/>
    <property type="evidence" value="ECO:0007669"/>
    <property type="project" value="UniProtKB-KW"/>
</dbReference>
<protein>
    <recommendedName>
        <fullName evidence="5">Ubiquitin-like domain-containing protein</fullName>
    </recommendedName>
</protein>
<dbReference type="InterPro" id="IPR056850">
    <property type="entry name" value="ARM_UBP34_24_USP9X_Y"/>
</dbReference>
<name>A0A0L0G882_9EUKA</name>
<dbReference type="CDD" id="cd17039">
    <property type="entry name" value="Ubl_ubiquitin_like"/>
    <property type="match status" value="1"/>
</dbReference>
<keyword evidence="7" id="KW-1185">Reference proteome</keyword>
<feature type="domain" description="Ubiquitin-like" evidence="5">
    <location>
        <begin position="623"/>
        <end position="695"/>
    </location>
</feature>
<gene>
    <name evidence="6" type="ORF">SARC_02699</name>
</gene>
<dbReference type="Pfam" id="PF25010">
    <property type="entry name" value="ARM_UBP24_USP9X-Y"/>
    <property type="match status" value="1"/>
</dbReference>
<reference evidence="6 7" key="1">
    <citation type="submission" date="2011-02" db="EMBL/GenBank/DDBJ databases">
        <title>The Genome Sequence of Sphaeroforma arctica JP610.</title>
        <authorList>
            <consortium name="The Broad Institute Genome Sequencing Platform"/>
            <person name="Russ C."/>
            <person name="Cuomo C."/>
            <person name="Young S.K."/>
            <person name="Zeng Q."/>
            <person name="Gargeya S."/>
            <person name="Alvarado L."/>
            <person name="Berlin A."/>
            <person name="Chapman S.B."/>
            <person name="Chen Z."/>
            <person name="Freedman E."/>
            <person name="Gellesch M."/>
            <person name="Goldberg J."/>
            <person name="Griggs A."/>
            <person name="Gujja S."/>
            <person name="Heilman E."/>
            <person name="Heiman D."/>
            <person name="Howarth C."/>
            <person name="Mehta T."/>
            <person name="Neiman D."/>
            <person name="Pearson M."/>
            <person name="Roberts A."/>
            <person name="Saif S."/>
            <person name="Shea T."/>
            <person name="Shenoy N."/>
            <person name="Sisk P."/>
            <person name="Stolte C."/>
            <person name="Sykes S."/>
            <person name="White J."/>
            <person name="Yandava C."/>
            <person name="Burger G."/>
            <person name="Gray M.W."/>
            <person name="Holland P.W.H."/>
            <person name="King N."/>
            <person name="Lang F.B.F."/>
            <person name="Roger A.J."/>
            <person name="Ruiz-Trillo I."/>
            <person name="Haas B."/>
            <person name="Nusbaum C."/>
            <person name="Birren B."/>
        </authorList>
    </citation>
    <scope>NUCLEOTIDE SEQUENCE [LARGE SCALE GENOMIC DNA]</scope>
    <source>
        <strain evidence="6 7">JP610</strain>
    </source>
</reference>
<keyword evidence="2" id="KW-0833">Ubl conjugation pathway</keyword>
<dbReference type="InterPro" id="IPR000626">
    <property type="entry name" value="Ubiquitin-like_dom"/>
</dbReference>
<dbReference type="EMBL" id="KQ241720">
    <property type="protein sequence ID" value="KNC85109.1"/>
    <property type="molecule type" value="Genomic_DNA"/>
</dbReference>
<sequence length="800" mass="89169">MYQLLIRCLDVVKSQLRFVYEINQPDRDDLDDHIHAVLANDPVYIEALVHVGSMICNHTMPFYELLNDSVHSDLTSNFAFEGNGLQLCYLSCTRTDTTLRALYYTTVMFYNVAEYFELNELVRIVRRFVAVVFTRMLGAAPQWLKSDAQLSTELRQTVILLAKSLFPNGTEHETFELDMAFKLLQSPYLEHRLAAIVILRSYATFFIRSTTDGRRRASDNMVEVVMTADALQEWFNANDVIAHVFGANAHTEIISRCRPILRFRALGNNITPANLQALVGGVQAHHESVRLQIFTAVTEMVFAVRSPVVFEYLFQLLENIPLSEWDVLLLEFVCKCAAPALRFVSRCLTEIDASPEVRHAFYTNAEQLSHRLDLLAVVLKGGLALTRDHLDTLWRCCQTRVIDTATSVPFGEQVLFWLDALIGDTSFPKESILYLFSNRASLSPSNMSKGEFKLFTTLFVKVNFDGHKPKDDLIGLDRLWALALTCESDELAVEVNEFVIALYANFDVSHADDAEQRLSRRLEFIGRCMRCVAMATSAHNESDADIQAAVNNVLSATEDHIIPESTTEGESETSGSVTYTDISITRALTMLSQYNKQYAQDNRDKLANLTISRTGYVFEGQPLPLKICPMGQPVINLNAMTVTTIGEVRRLIATTLNVHHTALRIIASGKELKGDTQTLAQAQIKPGARLNVMVSPLVQEGGMTNENASINSPQSPADNAPPTASSAAASDVPTVILASGHYFDLLFSLLKNESAPYVGGLWALIESLPYNVDTYFAFVDLGEDSLRVKKEVGMGLVHCA</sequence>
<keyword evidence="3" id="KW-0378">Hydrolase</keyword>
<dbReference type="AlphaFoldDB" id="A0A0L0G882"/>
<dbReference type="STRING" id="667725.A0A0L0G882"/>
<dbReference type="GeneID" id="25903203"/>
<organism evidence="6 7">
    <name type="scientific">Sphaeroforma arctica JP610</name>
    <dbReference type="NCBI Taxonomy" id="667725"/>
    <lineage>
        <taxon>Eukaryota</taxon>
        <taxon>Ichthyosporea</taxon>
        <taxon>Ichthyophonida</taxon>
        <taxon>Sphaeroforma</taxon>
    </lineage>
</organism>
<feature type="compositionally biased region" description="Low complexity" evidence="4">
    <location>
        <begin position="715"/>
        <end position="726"/>
    </location>
</feature>
<dbReference type="InterPro" id="IPR029071">
    <property type="entry name" value="Ubiquitin-like_domsf"/>
</dbReference>
<accession>A0A0L0G882</accession>
<dbReference type="eggNOG" id="KOG1866">
    <property type="taxonomic scope" value="Eukaryota"/>
</dbReference>
<evidence type="ECO:0000256" key="3">
    <source>
        <dbReference type="ARBA" id="ARBA00022801"/>
    </source>
</evidence>
<feature type="region of interest" description="Disordered" evidence="4">
    <location>
        <begin position="703"/>
        <end position="726"/>
    </location>
</feature>